<evidence type="ECO:0000256" key="7">
    <source>
        <dbReference type="ARBA" id="ARBA00023284"/>
    </source>
</evidence>
<evidence type="ECO:0000256" key="8">
    <source>
        <dbReference type="ARBA" id="ARBA00032824"/>
    </source>
</evidence>
<sequence>MPTLEKDIEDYLVEFQEKVPKETQDTLCNAIKKLEESDCFNKALKVGNKIPEFSLSNQDRKVINIKDIVEKNKYTVLCFFEGSWSPYAILELLALQKIVSQLKIFNASLITLCPQTQDKSSYLKEKHSFTFDILYDKNNTISKEFGINYTLSDEVIAVYEKQKIDILEANRNGTYDLPLPGTYIVNKNYEIIYAFVDANHRKRCEPKTITDTIKKDIINKR</sequence>
<evidence type="ECO:0000256" key="3">
    <source>
        <dbReference type="ARBA" id="ARBA00022559"/>
    </source>
</evidence>
<dbReference type="HOGENOM" id="CLU_042529_5_0_7"/>
<dbReference type="GO" id="GO:0005737">
    <property type="term" value="C:cytoplasm"/>
    <property type="evidence" value="ECO:0007669"/>
    <property type="project" value="TreeGrafter"/>
</dbReference>
<dbReference type="InterPro" id="IPR050924">
    <property type="entry name" value="Peroxiredoxin_BCP/PrxQ"/>
</dbReference>
<evidence type="ECO:0000256" key="5">
    <source>
        <dbReference type="ARBA" id="ARBA00023002"/>
    </source>
</evidence>
<keyword evidence="3" id="KW-0575">Peroxidase</keyword>
<dbReference type="Pfam" id="PF00578">
    <property type="entry name" value="AhpC-TSA"/>
    <property type="match status" value="1"/>
</dbReference>
<evidence type="ECO:0000256" key="10">
    <source>
        <dbReference type="ARBA" id="ARBA00042639"/>
    </source>
</evidence>
<dbReference type="SUPFAM" id="SSF52833">
    <property type="entry name" value="Thioredoxin-like"/>
    <property type="match status" value="1"/>
</dbReference>
<reference evidence="13 14" key="1">
    <citation type="journal article" date="2010" name="Stand. Genomic Sci.">
        <title>Complete genome sequence of Arcobacter nitrofigilis type strain (CI).</title>
        <authorList>
            <person name="Pati A."/>
            <person name="Gronow S."/>
            <person name="Lapidus A."/>
            <person name="Copeland A."/>
            <person name="Glavina Del Rio T."/>
            <person name="Nolan M."/>
            <person name="Lucas S."/>
            <person name="Tice H."/>
            <person name="Cheng J.F."/>
            <person name="Han C."/>
            <person name="Chertkov O."/>
            <person name="Bruce D."/>
            <person name="Tapia R."/>
            <person name="Goodwin L."/>
            <person name="Pitluck S."/>
            <person name="Liolios K."/>
            <person name="Ivanova N."/>
            <person name="Mavromatis K."/>
            <person name="Chen A."/>
            <person name="Palaniappan K."/>
            <person name="Land M."/>
            <person name="Hauser L."/>
            <person name="Chang Y.J."/>
            <person name="Jeffries C.D."/>
            <person name="Detter J.C."/>
            <person name="Rohde M."/>
            <person name="Goker M."/>
            <person name="Bristow J."/>
            <person name="Eisen J.A."/>
            <person name="Markowitz V."/>
            <person name="Hugenholtz P."/>
            <person name="Klenk H.P."/>
            <person name="Kyrpides N.C."/>
        </authorList>
    </citation>
    <scope>NUCLEOTIDE SEQUENCE [LARGE SCALE GENOMIC DNA]</scope>
    <source>
        <strain evidence="14">ATCC 33309 / DSM 7299 / CCUG 15893 / LMG 7604 / NCTC 12251 / CI</strain>
    </source>
</reference>
<evidence type="ECO:0000256" key="11">
    <source>
        <dbReference type="ARBA" id="ARBA00049091"/>
    </source>
</evidence>
<dbReference type="GO" id="GO:0045454">
    <property type="term" value="P:cell redox homeostasis"/>
    <property type="evidence" value="ECO:0007669"/>
    <property type="project" value="TreeGrafter"/>
</dbReference>
<keyword evidence="7" id="KW-0676">Redox-active center</keyword>
<gene>
    <name evidence="13" type="ordered locus">Arnit_1153</name>
</gene>
<dbReference type="InterPro" id="IPR036249">
    <property type="entry name" value="Thioredoxin-like_sf"/>
</dbReference>
<evidence type="ECO:0000313" key="13">
    <source>
        <dbReference type="EMBL" id="ADG92812.1"/>
    </source>
</evidence>
<evidence type="ECO:0000256" key="6">
    <source>
        <dbReference type="ARBA" id="ARBA00023157"/>
    </source>
</evidence>
<evidence type="ECO:0000313" key="14">
    <source>
        <dbReference type="Proteomes" id="UP000000939"/>
    </source>
</evidence>
<dbReference type="PROSITE" id="PS51352">
    <property type="entry name" value="THIOREDOXIN_2"/>
    <property type="match status" value="1"/>
</dbReference>
<protein>
    <recommendedName>
        <fullName evidence="2">thioredoxin-dependent peroxiredoxin</fullName>
        <ecNumber evidence="2">1.11.1.24</ecNumber>
    </recommendedName>
    <alternativeName>
        <fullName evidence="8">Thioredoxin peroxidase</fullName>
    </alternativeName>
    <alternativeName>
        <fullName evidence="10">Thioredoxin-dependent peroxiredoxin Bcp</fullName>
    </alternativeName>
</protein>
<feature type="domain" description="Thioredoxin" evidence="12">
    <location>
        <begin position="44"/>
        <end position="169"/>
    </location>
</feature>
<evidence type="ECO:0000256" key="2">
    <source>
        <dbReference type="ARBA" id="ARBA00013017"/>
    </source>
</evidence>
<dbReference type="InterPro" id="IPR013766">
    <property type="entry name" value="Thioredoxin_domain"/>
</dbReference>
<keyword evidence="14" id="KW-1185">Reference proteome</keyword>
<keyword evidence="6" id="KW-1015">Disulfide bond</keyword>
<keyword evidence="5" id="KW-0560">Oxidoreductase</keyword>
<proteinExistence type="inferred from homology"/>
<name>D5V3Y4_ARCNC</name>
<dbReference type="InterPro" id="IPR000866">
    <property type="entry name" value="AhpC/TSA"/>
</dbReference>
<dbReference type="STRING" id="572480.Arnit_1153"/>
<dbReference type="Proteomes" id="UP000000939">
    <property type="component" value="Chromosome"/>
</dbReference>
<evidence type="ECO:0000256" key="9">
    <source>
        <dbReference type="ARBA" id="ARBA00038489"/>
    </source>
</evidence>
<evidence type="ECO:0000256" key="1">
    <source>
        <dbReference type="ARBA" id="ARBA00003330"/>
    </source>
</evidence>
<dbReference type="GO" id="GO:0034599">
    <property type="term" value="P:cellular response to oxidative stress"/>
    <property type="evidence" value="ECO:0007669"/>
    <property type="project" value="TreeGrafter"/>
</dbReference>
<dbReference type="eggNOG" id="COG1225">
    <property type="taxonomic scope" value="Bacteria"/>
</dbReference>
<dbReference type="PANTHER" id="PTHR42801:SF7">
    <property type="entry name" value="SLL1159 PROTEIN"/>
    <property type="match status" value="1"/>
</dbReference>
<evidence type="ECO:0000259" key="12">
    <source>
        <dbReference type="PROSITE" id="PS51352"/>
    </source>
</evidence>
<dbReference type="EMBL" id="CP001999">
    <property type="protein sequence ID" value="ADG92812.1"/>
    <property type="molecule type" value="Genomic_DNA"/>
</dbReference>
<organism evidence="13 14">
    <name type="scientific">Arcobacter nitrofigilis (strain ATCC 33309 / DSM 7299 / CCUG 15893 / LMG 7604 / NCTC 12251 / CI)</name>
    <name type="common">Campylobacter nitrofigilis</name>
    <dbReference type="NCBI Taxonomy" id="572480"/>
    <lineage>
        <taxon>Bacteria</taxon>
        <taxon>Pseudomonadati</taxon>
        <taxon>Campylobacterota</taxon>
        <taxon>Epsilonproteobacteria</taxon>
        <taxon>Campylobacterales</taxon>
        <taxon>Arcobacteraceae</taxon>
        <taxon>Arcobacter</taxon>
    </lineage>
</organism>
<dbReference type="KEGG" id="ant:Arnit_1153"/>
<comment type="catalytic activity">
    <reaction evidence="11">
        <text>a hydroperoxide + [thioredoxin]-dithiol = an alcohol + [thioredoxin]-disulfide + H2O</text>
        <dbReference type="Rhea" id="RHEA:62620"/>
        <dbReference type="Rhea" id="RHEA-COMP:10698"/>
        <dbReference type="Rhea" id="RHEA-COMP:10700"/>
        <dbReference type="ChEBI" id="CHEBI:15377"/>
        <dbReference type="ChEBI" id="CHEBI:29950"/>
        <dbReference type="ChEBI" id="CHEBI:30879"/>
        <dbReference type="ChEBI" id="CHEBI:35924"/>
        <dbReference type="ChEBI" id="CHEBI:50058"/>
        <dbReference type="EC" id="1.11.1.24"/>
    </reaction>
</comment>
<accession>D5V3Y4</accession>
<keyword evidence="4" id="KW-0049">Antioxidant</keyword>
<dbReference type="PANTHER" id="PTHR42801">
    <property type="entry name" value="THIOREDOXIN-DEPENDENT PEROXIDE REDUCTASE"/>
    <property type="match status" value="1"/>
</dbReference>
<dbReference type="OrthoDB" id="9809746at2"/>
<dbReference type="RefSeq" id="WP_013134957.1">
    <property type="nucleotide sequence ID" value="NC_014166.1"/>
</dbReference>
<comment type="function">
    <text evidence="1">Thiol-specific peroxidase that catalyzes the reduction of hydrogen peroxide and organic hydroperoxides to water and alcohols, respectively. Plays a role in cell protection against oxidative stress by detoxifying peroxides and as sensor of hydrogen peroxide-mediated signaling events.</text>
</comment>
<comment type="similarity">
    <text evidence="9">Belongs to the peroxiredoxin family. BCP/PrxQ subfamily.</text>
</comment>
<dbReference type="EC" id="1.11.1.24" evidence="2"/>
<dbReference type="GO" id="GO:0008379">
    <property type="term" value="F:thioredoxin peroxidase activity"/>
    <property type="evidence" value="ECO:0007669"/>
    <property type="project" value="TreeGrafter"/>
</dbReference>
<dbReference type="Gene3D" id="3.40.30.10">
    <property type="entry name" value="Glutaredoxin"/>
    <property type="match status" value="1"/>
</dbReference>
<evidence type="ECO:0000256" key="4">
    <source>
        <dbReference type="ARBA" id="ARBA00022862"/>
    </source>
</evidence>
<dbReference type="AlphaFoldDB" id="D5V3Y4"/>